<gene>
    <name evidence="1" type="ORF">FEM33_23545</name>
</gene>
<evidence type="ECO:0000313" key="1">
    <source>
        <dbReference type="EMBL" id="KAA6432699.1"/>
    </source>
</evidence>
<keyword evidence="2" id="KW-1185">Reference proteome</keyword>
<dbReference type="OrthoDB" id="675660at2"/>
<accession>A0A5M8Q9U7</accession>
<name>A0A5M8Q9U7_9BACT</name>
<sequence length="77" mass="8539">MNETIMLPVEYMGTTHELPLTIVPQGYTYQLHVEIEGRTLILEKDDAGEYRVISMSGDSEKVNKSLVAAVVATLQSL</sequence>
<evidence type="ECO:0000313" key="2">
    <source>
        <dbReference type="Proteomes" id="UP000323994"/>
    </source>
</evidence>
<dbReference type="AlphaFoldDB" id="A0A5M8Q9U7"/>
<reference evidence="1 2" key="1">
    <citation type="submission" date="2019-05" db="EMBL/GenBank/DDBJ databases">
        <authorList>
            <person name="Qu J.-H."/>
        </authorList>
    </citation>
    <scope>NUCLEOTIDE SEQUENCE [LARGE SCALE GENOMIC DNA]</scope>
    <source>
        <strain evidence="1 2">NS28</strain>
    </source>
</reference>
<proteinExistence type="predicted"/>
<dbReference type="Proteomes" id="UP000323994">
    <property type="component" value="Unassembled WGS sequence"/>
</dbReference>
<comment type="caution">
    <text evidence="1">The sequence shown here is derived from an EMBL/GenBank/DDBJ whole genome shotgun (WGS) entry which is preliminary data.</text>
</comment>
<dbReference type="EMBL" id="VBSN01000071">
    <property type="protein sequence ID" value="KAA6432699.1"/>
    <property type="molecule type" value="Genomic_DNA"/>
</dbReference>
<protein>
    <submittedName>
        <fullName evidence="1">Uncharacterized protein</fullName>
    </submittedName>
</protein>
<organism evidence="1 2">
    <name type="scientific">Dyadobacter flavalbus</name>
    <dbReference type="NCBI Taxonomy" id="2579942"/>
    <lineage>
        <taxon>Bacteria</taxon>
        <taxon>Pseudomonadati</taxon>
        <taxon>Bacteroidota</taxon>
        <taxon>Cytophagia</taxon>
        <taxon>Cytophagales</taxon>
        <taxon>Spirosomataceae</taxon>
        <taxon>Dyadobacter</taxon>
    </lineage>
</organism>
<dbReference type="RefSeq" id="WP_139014429.1">
    <property type="nucleotide sequence ID" value="NZ_VBSN01000071.1"/>
</dbReference>